<sequence length="631" mass="67665">MVTEVRSLRVVADMDESAYTAGAARKVAADKAMSASGKEVVFQFTETDQKVSQTGNVLARLSRQYVDGFASAQRFNAAINQLTRGVELGKIEMTQATVILDGIYKRYGLMADAAQIAQRGQLDLARAVEQANTRLAAQQKITPANQNGVLGQRPANLNPGSFQTANIAAQFQDIGVTAAMGMAPLQIALQQGTQLSMVFEQMKASGQSAGSALAAAFASVVSPLSLITIGLVAGSAALIQYFMTAESSAEKANKLLKEQNDIIRNAAKIWGDATPALKAYVDELDRADKLNQGREAGGVLATKILEETSTKLDALRDKAVSAFAALRARPGSDDTVRALGYAWDDLRERVTAGTATVADFDKARSTLDDAITKFGLQALKDFSASIDDVSSAFYRSLEAAKEARGEWAAATAGAATVQDILSNRTFTDNGRTYRDTDFVPRATPVPERRPLYELDRDPDRATITNSDGVTVGVPIPERKPSPLAGEPDRKAETEAKRAENAYRDLIKTANDRVAQMQLEAEVSGQAGIAAQALRFEMDLLQKAQDKGREITAQQREEIKGLRPAVAQAVAASQARSWARSSVRADLALLPVPRGCSTRQIRTSPAPVAPSISPVRCSARLRPPMCRRSTAS</sequence>
<evidence type="ECO:0000259" key="2">
    <source>
        <dbReference type="Pfam" id="PF06791"/>
    </source>
</evidence>
<dbReference type="InterPro" id="IPR009628">
    <property type="entry name" value="Phage_tape_measure_N"/>
</dbReference>
<reference evidence="3 4" key="1">
    <citation type="submission" date="2020-08" db="EMBL/GenBank/DDBJ databases">
        <title>Genomic Encyclopedia of Type Strains, Phase IV (KMG-IV): sequencing the most valuable type-strain genomes for metagenomic binning, comparative biology and taxonomic classification.</title>
        <authorList>
            <person name="Goeker M."/>
        </authorList>
    </citation>
    <scope>NUCLEOTIDE SEQUENCE [LARGE SCALE GENOMIC DNA]</scope>
    <source>
        <strain evidence="3 4">DSM 100211</strain>
    </source>
</reference>
<gene>
    <name evidence="3" type="ORF">GGQ64_002572</name>
</gene>
<dbReference type="Proteomes" id="UP000574761">
    <property type="component" value="Unassembled WGS sequence"/>
</dbReference>
<feature type="compositionally biased region" description="Basic and acidic residues" evidence="1">
    <location>
        <begin position="476"/>
        <end position="496"/>
    </location>
</feature>
<dbReference type="Pfam" id="PF06791">
    <property type="entry name" value="TMP_2"/>
    <property type="match status" value="1"/>
</dbReference>
<comment type="caution">
    <text evidence="3">The sequence shown here is derived from an EMBL/GenBank/DDBJ whole genome shotgun (WGS) entry which is preliminary data.</text>
</comment>
<keyword evidence="4" id="KW-1185">Reference proteome</keyword>
<evidence type="ECO:0000256" key="1">
    <source>
        <dbReference type="SAM" id="MobiDB-lite"/>
    </source>
</evidence>
<feature type="domain" description="Bacteriophage tail tape measure N-terminal" evidence="2">
    <location>
        <begin position="162"/>
        <end position="260"/>
    </location>
</feature>
<organism evidence="3 4">
    <name type="scientific">Mycoplana azooxidifex</name>
    <dbReference type="NCBI Taxonomy" id="1636188"/>
    <lineage>
        <taxon>Bacteria</taxon>
        <taxon>Pseudomonadati</taxon>
        <taxon>Pseudomonadota</taxon>
        <taxon>Alphaproteobacteria</taxon>
        <taxon>Hyphomicrobiales</taxon>
        <taxon>Rhizobiaceae</taxon>
        <taxon>Mycoplana</taxon>
    </lineage>
</organism>
<proteinExistence type="predicted"/>
<dbReference type="EMBL" id="JACIEE010000005">
    <property type="protein sequence ID" value="MBB3977366.1"/>
    <property type="molecule type" value="Genomic_DNA"/>
</dbReference>
<dbReference type="AlphaFoldDB" id="A0A7W6D9X4"/>
<accession>A0A7W6D9X4</accession>
<evidence type="ECO:0000313" key="4">
    <source>
        <dbReference type="Proteomes" id="UP000574761"/>
    </source>
</evidence>
<dbReference type="RefSeq" id="WP_183804711.1">
    <property type="nucleotide sequence ID" value="NZ_JACIEE010000005.1"/>
</dbReference>
<evidence type="ECO:0000313" key="3">
    <source>
        <dbReference type="EMBL" id="MBB3977366.1"/>
    </source>
</evidence>
<name>A0A7W6D9X4_9HYPH</name>
<protein>
    <recommendedName>
        <fullName evidence="2">Bacteriophage tail tape measure N-terminal domain-containing protein</fullName>
    </recommendedName>
</protein>
<feature type="region of interest" description="Disordered" evidence="1">
    <location>
        <begin position="458"/>
        <end position="496"/>
    </location>
</feature>